<dbReference type="InterPro" id="IPR000515">
    <property type="entry name" value="MetI-like"/>
</dbReference>
<gene>
    <name evidence="9" type="ORF">E1298_18030</name>
</gene>
<feature type="transmembrane region" description="Helical" evidence="7">
    <location>
        <begin position="92"/>
        <end position="119"/>
    </location>
</feature>
<keyword evidence="10" id="KW-1185">Reference proteome</keyword>
<feature type="transmembrane region" description="Helical" evidence="7">
    <location>
        <begin position="231"/>
        <end position="253"/>
    </location>
</feature>
<organism evidence="9 10">
    <name type="scientific">Actinomadura rubrisoli</name>
    <dbReference type="NCBI Taxonomy" id="2530368"/>
    <lineage>
        <taxon>Bacteria</taxon>
        <taxon>Bacillati</taxon>
        <taxon>Actinomycetota</taxon>
        <taxon>Actinomycetes</taxon>
        <taxon>Streptosporangiales</taxon>
        <taxon>Thermomonosporaceae</taxon>
        <taxon>Actinomadura</taxon>
    </lineage>
</organism>
<evidence type="ECO:0000256" key="1">
    <source>
        <dbReference type="ARBA" id="ARBA00004651"/>
    </source>
</evidence>
<dbReference type="Pfam" id="PF00528">
    <property type="entry name" value="BPD_transp_1"/>
    <property type="match status" value="1"/>
</dbReference>
<reference evidence="9 10" key="1">
    <citation type="submission" date="2019-03" db="EMBL/GenBank/DDBJ databases">
        <title>Draft genome sequences of novel Actinobacteria.</title>
        <authorList>
            <person name="Sahin N."/>
            <person name="Ay H."/>
            <person name="Saygin H."/>
        </authorList>
    </citation>
    <scope>NUCLEOTIDE SEQUENCE [LARGE SCALE GENOMIC DNA]</scope>
    <source>
        <strain evidence="9 10">H3C3</strain>
    </source>
</reference>
<evidence type="ECO:0000313" key="10">
    <source>
        <dbReference type="Proteomes" id="UP000294513"/>
    </source>
</evidence>
<protein>
    <submittedName>
        <fullName evidence="9">ABC transporter permease</fullName>
    </submittedName>
</protein>
<comment type="subcellular location">
    <subcellularLocation>
        <location evidence="1 7">Cell membrane</location>
        <topology evidence="1 7">Multi-pass membrane protein</topology>
    </subcellularLocation>
</comment>
<evidence type="ECO:0000256" key="3">
    <source>
        <dbReference type="ARBA" id="ARBA00022475"/>
    </source>
</evidence>
<evidence type="ECO:0000259" key="8">
    <source>
        <dbReference type="PROSITE" id="PS50928"/>
    </source>
</evidence>
<dbReference type="Gene3D" id="1.10.3720.10">
    <property type="entry name" value="MetI-like"/>
    <property type="match status" value="1"/>
</dbReference>
<feature type="transmembrane region" description="Helical" evidence="7">
    <location>
        <begin position="281"/>
        <end position="303"/>
    </location>
</feature>
<dbReference type="Pfam" id="PF19300">
    <property type="entry name" value="BPD_transp_1_N"/>
    <property type="match status" value="1"/>
</dbReference>
<dbReference type="InterPro" id="IPR035906">
    <property type="entry name" value="MetI-like_sf"/>
</dbReference>
<evidence type="ECO:0000256" key="5">
    <source>
        <dbReference type="ARBA" id="ARBA00022989"/>
    </source>
</evidence>
<feature type="domain" description="ABC transmembrane type-1" evidence="8">
    <location>
        <begin position="92"/>
        <end position="300"/>
    </location>
</feature>
<sequence length="310" mass="32022">MVGERLIWSVPLLLVLSALTFVLAWLTPGDAARVILGTNTDPAAYQQVRSQLGLDEPLSAQYWAWLADAARGDLGRSLFTGEPVSAMLNSRLAVSLCLLAGAAVVIAVVGVAVGLAGALRGGAAARVLDGAAVVGMSIPAPWLGLVLVVVLAVRAGLFPVTGYVPFAQSPPEWARSLVLPAACLAVGGIAMIAKQVRGAMVDVLGRQYVRALRANGIPARSIIFRHAAKNAALPVVNVFGVVLIGMLGGSIVVEQLFALPGLGQLAVTATAQHDLPVLQGVVLYFTVLVVAVNLLVDLVSGWLTPKGVAR</sequence>
<evidence type="ECO:0000256" key="6">
    <source>
        <dbReference type="ARBA" id="ARBA00023136"/>
    </source>
</evidence>
<keyword evidence="4 7" id="KW-0812">Transmembrane</keyword>
<comment type="caution">
    <text evidence="9">The sequence shown here is derived from an EMBL/GenBank/DDBJ whole genome shotgun (WGS) entry which is preliminary data.</text>
</comment>
<dbReference type="GO" id="GO:0005886">
    <property type="term" value="C:plasma membrane"/>
    <property type="evidence" value="ECO:0007669"/>
    <property type="project" value="UniProtKB-SubCell"/>
</dbReference>
<feature type="transmembrane region" description="Helical" evidence="7">
    <location>
        <begin position="173"/>
        <end position="193"/>
    </location>
</feature>
<keyword evidence="3" id="KW-1003">Cell membrane</keyword>
<dbReference type="EMBL" id="SMKU01000085">
    <property type="protein sequence ID" value="TDD85922.1"/>
    <property type="molecule type" value="Genomic_DNA"/>
</dbReference>
<dbReference type="PROSITE" id="PS50928">
    <property type="entry name" value="ABC_TM1"/>
    <property type="match status" value="1"/>
</dbReference>
<dbReference type="AlphaFoldDB" id="A0A4R5BPI0"/>
<evidence type="ECO:0000256" key="2">
    <source>
        <dbReference type="ARBA" id="ARBA00022448"/>
    </source>
</evidence>
<dbReference type="Proteomes" id="UP000294513">
    <property type="component" value="Unassembled WGS sequence"/>
</dbReference>
<dbReference type="SUPFAM" id="SSF161098">
    <property type="entry name" value="MetI-like"/>
    <property type="match status" value="1"/>
</dbReference>
<accession>A0A4R5BPI0</accession>
<dbReference type="RefSeq" id="WP_131894680.1">
    <property type="nucleotide sequence ID" value="NZ_SMKU01000085.1"/>
</dbReference>
<comment type="similarity">
    <text evidence="7">Belongs to the binding-protein-dependent transport system permease family.</text>
</comment>
<evidence type="ECO:0000256" key="4">
    <source>
        <dbReference type="ARBA" id="ARBA00022692"/>
    </source>
</evidence>
<dbReference type="OrthoDB" id="9778910at2"/>
<dbReference type="PANTHER" id="PTHR43163">
    <property type="entry name" value="DIPEPTIDE TRANSPORT SYSTEM PERMEASE PROTEIN DPPB-RELATED"/>
    <property type="match status" value="1"/>
</dbReference>
<dbReference type="InterPro" id="IPR045621">
    <property type="entry name" value="BPD_transp_1_N"/>
</dbReference>
<keyword evidence="2 7" id="KW-0813">Transport</keyword>
<name>A0A4R5BPI0_9ACTN</name>
<keyword evidence="5 7" id="KW-1133">Transmembrane helix</keyword>
<feature type="transmembrane region" description="Helical" evidence="7">
    <location>
        <begin position="131"/>
        <end position="153"/>
    </location>
</feature>
<evidence type="ECO:0000313" key="9">
    <source>
        <dbReference type="EMBL" id="TDD85922.1"/>
    </source>
</evidence>
<dbReference type="GO" id="GO:0055085">
    <property type="term" value="P:transmembrane transport"/>
    <property type="evidence" value="ECO:0007669"/>
    <property type="project" value="InterPro"/>
</dbReference>
<dbReference type="CDD" id="cd06261">
    <property type="entry name" value="TM_PBP2"/>
    <property type="match status" value="1"/>
</dbReference>
<proteinExistence type="inferred from homology"/>
<dbReference type="PANTHER" id="PTHR43163:SF3">
    <property type="entry name" value="PEPTIDE ABC TRANSPORTER PERMEASE PROTEIN"/>
    <property type="match status" value="1"/>
</dbReference>
<keyword evidence="6 7" id="KW-0472">Membrane</keyword>
<evidence type="ECO:0000256" key="7">
    <source>
        <dbReference type="RuleBase" id="RU363032"/>
    </source>
</evidence>